<dbReference type="InterPro" id="IPR050300">
    <property type="entry name" value="GDXG_lipolytic_enzyme"/>
</dbReference>
<dbReference type="SUPFAM" id="SSF53474">
    <property type="entry name" value="alpha/beta-Hydrolases"/>
    <property type="match status" value="1"/>
</dbReference>
<keyword evidence="1 3" id="KW-0378">Hydrolase</keyword>
<dbReference type="PANTHER" id="PTHR48081">
    <property type="entry name" value="AB HYDROLASE SUPERFAMILY PROTEIN C4A8.06C"/>
    <property type="match status" value="1"/>
</dbReference>
<sequence length="328" mass="36728">MRIVFVVLMVFNFFLVSSQGGKVVVPRDTSFALYSTYVKESKRRPYIKMVKPDLPQGMLAFENIGYSHPYEGRSLLLNIYRPDNKNKYPALILVHGGGWSSGNLSMEVPMAQAVAQKGYVTIPVEYRLSPEAEYPAAVFDLKTAVRWVKANAEKYGIDTTHIAISGTSAGGQLAALIGITNGQSQYEDRLEYSEYSSTVQAVINIDGITDFTDKTALENVRESLDKAKIPASVKWFGGSYDEKKDDWIAASSVFHITGQSAPICFINSSIDRFHDGRDQTIAKLNGYNIYSEVHTLPDTPHPFWLFDPWFETTTGYMTAFLDKMFKSN</sequence>
<evidence type="ECO:0000313" key="3">
    <source>
        <dbReference type="EMBL" id="TFD96902.1"/>
    </source>
</evidence>
<organism evidence="3 4">
    <name type="scientific">Dysgonomonas capnocytophagoides</name>
    <dbReference type="NCBI Taxonomy" id="45254"/>
    <lineage>
        <taxon>Bacteria</taxon>
        <taxon>Pseudomonadati</taxon>
        <taxon>Bacteroidota</taxon>
        <taxon>Bacteroidia</taxon>
        <taxon>Bacteroidales</taxon>
        <taxon>Dysgonomonadaceae</taxon>
        <taxon>Dysgonomonas</taxon>
    </lineage>
</organism>
<dbReference type="InterPro" id="IPR029058">
    <property type="entry name" value="AB_hydrolase_fold"/>
</dbReference>
<proteinExistence type="predicted"/>
<evidence type="ECO:0000256" key="1">
    <source>
        <dbReference type="ARBA" id="ARBA00022801"/>
    </source>
</evidence>
<name>A0A4Y8L5Y4_9BACT</name>
<dbReference type="Gene3D" id="3.40.50.1820">
    <property type="entry name" value="alpha/beta hydrolase"/>
    <property type="match status" value="1"/>
</dbReference>
<keyword evidence="4" id="KW-1185">Reference proteome</keyword>
<comment type="caution">
    <text evidence="3">The sequence shown here is derived from an EMBL/GenBank/DDBJ whole genome shotgun (WGS) entry which is preliminary data.</text>
</comment>
<feature type="domain" description="BD-FAE-like" evidence="2">
    <location>
        <begin position="77"/>
        <end position="272"/>
    </location>
</feature>
<evidence type="ECO:0000313" key="4">
    <source>
        <dbReference type="Proteomes" id="UP000297861"/>
    </source>
</evidence>
<dbReference type="OrthoDB" id="9777975at2"/>
<protein>
    <submittedName>
        <fullName evidence="3">Alpha/beta hydrolase</fullName>
    </submittedName>
</protein>
<dbReference type="PANTHER" id="PTHR48081:SF13">
    <property type="entry name" value="ALPHA_BETA HYDROLASE"/>
    <property type="match status" value="1"/>
</dbReference>
<gene>
    <name evidence="3" type="ORF">E2605_08810</name>
</gene>
<dbReference type="InterPro" id="IPR049492">
    <property type="entry name" value="BD-FAE-like_dom"/>
</dbReference>
<dbReference type="AlphaFoldDB" id="A0A4Y8L5Y4"/>
<reference evidence="3 4" key="1">
    <citation type="submission" date="2019-03" db="EMBL/GenBank/DDBJ databases">
        <title>San Antonio Military Medical Center submission to MRSN (WRAIR), pending publication.</title>
        <authorList>
            <person name="Blyth D.M."/>
            <person name="Mccarthy S.L."/>
            <person name="Schall S.E."/>
            <person name="Stam J.A."/>
            <person name="Ong A.C."/>
            <person name="Mcgann P.T."/>
        </authorList>
    </citation>
    <scope>NUCLEOTIDE SEQUENCE [LARGE SCALE GENOMIC DNA]</scope>
    <source>
        <strain evidence="3 4">MRSN571793</strain>
    </source>
</reference>
<dbReference type="STRING" id="1121485.GCA_000426485_02983"/>
<accession>A0A4Y8L5Y4</accession>
<evidence type="ECO:0000259" key="2">
    <source>
        <dbReference type="Pfam" id="PF20434"/>
    </source>
</evidence>
<dbReference type="GO" id="GO:0016787">
    <property type="term" value="F:hydrolase activity"/>
    <property type="evidence" value="ECO:0007669"/>
    <property type="project" value="UniProtKB-KW"/>
</dbReference>
<dbReference type="Proteomes" id="UP000297861">
    <property type="component" value="Unassembled WGS sequence"/>
</dbReference>
<dbReference type="Pfam" id="PF20434">
    <property type="entry name" value="BD-FAE"/>
    <property type="match status" value="1"/>
</dbReference>
<dbReference type="EMBL" id="SOML01000004">
    <property type="protein sequence ID" value="TFD96902.1"/>
    <property type="molecule type" value="Genomic_DNA"/>
</dbReference>